<accession>A0A926IT34</accession>
<dbReference type="Proteomes" id="UP000647416">
    <property type="component" value="Unassembled WGS sequence"/>
</dbReference>
<dbReference type="Pfam" id="PF13561">
    <property type="entry name" value="adh_short_C2"/>
    <property type="match status" value="1"/>
</dbReference>
<dbReference type="GO" id="GO:0016491">
    <property type="term" value="F:oxidoreductase activity"/>
    <property type="evidence" value="ECO:0007669"/>
    <property type="project" value="UniProtKB-KW"/>
</dbReference>
<evidence type="ECO:0000313" key="4">
    <source>
        <dbReference type="EMBL" id="MBC8595348.1"/>
    </source>
</evidence>
<dbReference type="InterPro" id="IPR050259">
    <property type="entry name" value="SDR"/>
</dbReference>
<dbReference type="SUPFAM" id="SSF51735">
    <property type="entry name" value="NAD(P)-binding Rossmann-fold domains"/>
    <property type="match status" value="1"/>
</dbReference>
<evidence type="ECO:0000256" key="3">
    <source>
        <dbReference type="ARBA" id="ARBA00023221"/>
    </source>
</evidence>
<protein>
    <submittedName>
        <fullName evidence="4">SDR family oxidoreductase</fullName>
    </submittedName>
</protein>
<evidence type="ECO:0000256" key="1">
    <source>
        <dbReference type="ARBA" id="ARBA00006484"/>
    </source>
</evidence>
<dbReference type="AlphaFoldDB" id="A0A926IT34"/>
<gene>
    <name evidence="4" type="ORF">H8706_00465</name>
</gene>
<dbReference type="GO" id="GO:0008206">
    <property type="term" value="P:bile acid metabolic process"/>
    <property type="evidence" value="ECO:0007669"/>
    <property type="project" value="UniProtKB-ARBA"/>
</dbReference>
<dbReference type="Gene3D" id="3.40.50.720">
    <property type="entry name" value="NAD(P)-binding Rossmann-like Domain"/>
    <property type="match status" value="1"/>
</dbReference>
<dbReference type="RefSeq" id="WP_262431065.1">
    <property type="nucleotide sequence ID" value="NZ_JACRTE010000001.1"/>
</dbReference>
<dbReference type="PRINTS" id="PR00081">
    <property type="entry name" value="GDHRDH"/>
</dbReference>
<dbReference type="FunFam" id="3.40.50.720:FF:000084">
    <property type="entry name" value="Short-chain dehydrogenase reductase"/>
    <property type="match status" value="1"/>
</dbReference>
<sequence>MFDLNGKTALVTGATQGIGFEIAKVLSEHGAFVYINGASSEEKCKKASEQIKNSAPVRADLCKMSDIDAMYEKTGDVDILVLNASIQYKRKWNEFTEEEFDAQFNCNIKSTYYLIKKYSPKMMEKKNGRIVTIGSVNQYNNHPELSLYGVTKAAQMKLVENIAPSLAPYGVTVNNVAPGAINTPRNTTALSDGDFLKKVEASIPCGYVGTPSDIAPAVLYLCSDEARYITGSEIIIDGGMHL</sequence>
<name>A0A926IT34_9FIRM</name>
<keyword evidence="2" id="KW-0560">Oxidoreductase</keyword>
<dbReference type="CDD" id="cd05233">
    <property type="entry name" value="SDR_c"/>
    <property type="match status" value="1"/>
</dbReference>
<comment type="caution">
    <text evidence="4">The sequence shown here is derived from an EMBL/GenBank/DDBJ whole genome shotgun (WGS) entry which is preliminary data.</text>
</comment>
<evidence type="ECO:0000256" key="2">
    <source>
        <dbReference type="ARBA" id="ARBA00023002"/>
    </source>
</evidence>
<keyword evidence="5" id="KW-1185">Reference proteome</keyword>
<dbReference type="InterPro" id="IPR002347">
    <property type="entry name" value="SDR_fam"/>
</dbReference>
<proteinExistence type="inferred from homology"/>
<dbReference type="PANTHER" id="PTHR42879:SF6">
    <property type="entry name" value="NADPH-DEPENDENT REDUCTASE BACG"/>
    <property type="match status" value="1"/>
</dbReference>
<organism evidence="4 5">
    <name type="scientific">Qingrenia yutianensis</name>
    <dbReference type="NCBI Taxonomy" id="2763676"/>
    <lineage>
        <taxon>Bacteria</taxon>
        <taxon>Bacillati</taxon>
        <taxon>Bacillota</taxon>
        <taxon>Clostridia</taxon>
        <taxon>Eubacteriales</taxon>
        <taxon>Oscillospiraceae</taxon>
        <taxon>Qingrenia</taxon>
    </lineage>
</organism>
<dbReference type="InterPro" id="IPR036291">
    <property type="entry name" value="NAD(P)-bd_dom_sf"/>
</dbReference>
<comment type="similarity">
    <text evidence="1">Belongs to the short-chain dehydrogenases/reductases (SDR) family.</text>
</comment>
<dbReference type="EMBL" id="JACRTE010000001">
    <property type="protein sequence ID" value="MBC8595348.1"/>
    <property type="molecule type" value="Genomic_DNA"/>
</dbReference>
<dbReference type="PANTHER" id="PTHR42879">
    <property type="entry name" value="3-OXOACYL-(ACYL-CARRIER-PROTEIN) REDUCTASE"/>
    <property type="match status" value="1"/>
</dbReference>
<keyword evidence="3" id="KW-0443">Lipid metabolism</keyword>
<evidence type="ECO:0000313" key="5">
    <source>
        <dbReference type="Proteomes" id="UP000647416"/>
    </source>
</evidence>
<dbReference type="PRINTS" id="PR00080">
    <property type="entry name" value="SDRFAMILY"/>
</dbReference>
<reference evidence="4" key="1">
    <citation type="submission" date="2020-08" db="EMBL/GenBank/DDBJ databases">
        <title>Genome public.</title>
        <authorList>
            <person name="Liu C."/>
            <person name="Sun Q."/>
        </authorList>
    </citation>
    <scope>NUCLEOTIDE SEQUENCE</scope>
    <source>
        <strain evidence="4">NSJ-50</strain>
    </source>
</reference>
<keyword evidence="3" id="KW-0753">Steroid metabolism</keyword>